<gene>
    <name evidence="1" type="ORF">Slin15195_G083440</name>
</gene>
<reference evidence="1" key="1">
    <citation type="submission" date="2022-06" db="EMBL/GenBank/DDBJ databases">
        <title>Complete genome sequences of two strains of the flax pathogen Septoria linicola.</title>
        <authorList>
            <person name="Lapalu N."/>
            <person name="Simon A."/>
            <person name="Demenou B."/>
            <person name="Paumier D."/>
            <person name="Guillot M.-P."/>
            <person name="Gout L."/>
            <person name="Valade R."/>
        </authorList>
    </citation>
    <scope>NUCLEOTIDE SEQUENCE</scope>
    <source>
        <strain evidence="1">SE15195</strain>
    </source>
</reference>
<protein>
    <submittedName>
        <fullName evidence="1">Uncharacterized protein</fullName>
    </submittedName>
</protein>
<evidence type="ECO:0000313" key="2">
    <source>
        <dbReference type="Proteomes" id="UP001056384"/>
    </source>
</evidence>
<proteinExistence type="predicted"/>
<accession>A0A9Q9ATU0</accession>
<dbReference type="Proteomes" id="UP001056384">
    <property type="component" value="Chromosome 7"/>
</dbReference>
<dbReference type="EMBL" id="CP099424">
    <property type="protein sequence ID" value="USW55025.1"/>
    <property type="molecule type" value="Genomic_DNA"/>
</dbReference>
<sequence length="149" mass="17232">MASRHIPGVIATYTRDSARRRPGYINIWHHSKGKALALATKRGRSFVLNQLTGDAHVYLRDVERYDDLRNRREQNARAVEAQGKEFIDAIKSLRLAIQAPSLKSKVKQMLEEISEELYGLLDDVESEHLEEVLKRNRKLGRELNRANKR</sequence>
<evidence type="ECO:0000313" key="1">
    <source>
        <dbReference type="EMBL" id="USW55025.1"/>
    </source>
</evidence>
<name>A0A9Q9ATU0_9PEZI</name>
<dbReference type="AlphaFoldDB" id="A0A9Q9ATU0"/>
<keyword evidence="2" id="KW-1185">Reference proteome</keyword>
<organism evidence="1 2">
    <name type="scientific">Septoria linicola</name>
    <dbReference type="NCBI Taxonomy" id="215465"/>
    <lineage>
        <taxon>Eukaryota</taxon>
        <taxon>Fungi</taxon>
        <taxon>Dikarya</taxon>
        <taxon>Ascomycota</taxon>
        <taxon>Pezizomycotina</taxon>
        <taxon>Dothideomycetes</taxon>
        <taxon>Dothideomycetidae</taxon>
        <taxon>Mycosphaerellales</taxon>
        <taxon>Mycosphaerellaceae</taxon>
        <taxon>Septoria</taxon>
    </lineage>
</organism>